<sequence>MMERTPLTPERIRADVADVLSVPQDEITDEVQLIDRGLDSIRLMTLIERWRAEGADVELAELAERPTVADWVAKLTR</sequence>
<evidence type="ECO:0000313" key="2">
    <source>
        <dbReference type="EMBL" id="TYC11225.1"/>
    </source>
</evidence>
<feature type="domain" description="Carrier" evidence="1">
    <location>
        <begin position="3"/>
        <end position="77"/>
    </location>
</feature>
<evidence type="ECO:0000313" key="3">
    <source>
        <dbReference type="Proteomes" id="UP000322634"/>
    </source>
</evidence>
<name>A0A5D0U0S0_9ACTN</name>
<dbReference type="InterPro" id="IPR036736">
    <property type="entry name" value="ACP-like_sf"/>
</dbReference>
<dbReference type="AlphaFoldDB" id="A0A5D0U0S0"/>
<dbReference type="Pfam" id="PF00550">
    <property type="entry name" value="PP-binding"/>
    <property type="match status" value="1"/>
</dbReference>
<accession>A0A5D0U0S0</accession>
<dbReference type="InterPro" id="IPR009081">
    <property type="entry name" value="PP-bd_ACP"/>
</dbReference>
<dbReference type="OrthoDB" id="2455700at2"/>
<proteinExistence type="predicted"/>
<evidence type="ECO:0000259" key="1">
    <source>
        <dbReference type="PROSITE" id="PS50075"/>
    </source>
</evidence>
<dbReference type="Gene3D" id="1.10.1200.10">
    <property type="entry name" value="ACP-like"/>
    <property type="match status" value="1"/>
</dbReference>
<dbReference type="PROSITE" id="PS50075">
    <property type="entry name" value="CARRIER"/>
    <property type="match status" value="1"/>
</dbReference>
<keyword evidence="3" id="KW-1185">Reference proteome</keyword>
<organism evidence="2 3">
    <name type="scientific">Actinomadura syzygii</name>
    <dbReference type="NCBI Taxonomy" id="1427538"/>
    <lineage>
        <taxon>Bacteria</taxon>
        <taxon>Bacillati</taxon>
        <taxon>Actinomycetota</taxon>
        <taxon>Actinomycetes</taxon>
        <taxon>Streptosporangiales</taxon>
        <taxon>Thermomonosporaceae</taxon>
        <taxon>Actinomadura</taxon>
    </lineage>
</organism>
<protein>
    <recommendedName>
        <fullName evidence="1">Carrier domain-containing protein</fullName>
    </recommendedName>
</protein>
<dbReference type="EMBL" id="VSFF01000011">
    <property type="protein sequence ID" value="TYC11225.1"/>
    <property type="molecule type" value="Genomic_DNA"/>
</dbReference>
<reference evidence="2 3" key="1">
    <citation type="submission" date="2019-08" db="EMBL/GenBank/DDBJ databases">
        <title>Actinomadura sp. nov. CYP1-5 isolated from mountain soil.</title>
        <authorList>
            <person name="Songsumanus A."/>
            <person name="Kuncharoen N."/>
            <person name="Kudo T."/>
            <person name="Yuki M."/>
            <person name="Igarashi Y."/>
            <person name="Tanasupawat S."/>
        </authorList>
    </citation>
    <scope>NUCLEOTIDE SEQUENCE [LARGE SCALE GENOMIC DNA]</scope>
    <source>
        <strain evidence="2 3">GKU157</strain>
    </source>
</reference>
<dbReference type="Proteomes" id="UP000322634">
    <property type="component" value="Unassembled WGS sequence"/>
</dbReference>
<comment type="caution">
    <text evidence="2">The sequence shown here is derived from an EMBL/GenBank/DDBJ whole genome shotgun (WGS) entry which is preliminary data.</text>
</comment>
<gene>
    <name evidence="2" type="ORF">FXF65_30280</name>
</gene>
<dbReference type="SUPFAM" id="SSF47336">
    <property type="entry name" value="ACP-like"/>
    <property type="match status" value="1"/>
</dbReference>